<evidence type="ECO:0000313" key="3">
    <source>
        <dbReference type="Proteomes" id="UP000077315"/>
    </source>
</evidence>
<evidence type="ECO:0000313" key="2">
    <source>
        <dbReference type="EMBL" id="OAD79188.1"/>
    </source>
</evidence>
<feature type="compositionally biased region" description="Basic residues" evidence="1">
    <location>
        <begin position="354"/>
        <end position="375"/>
    </location>
</feature>
<feature type="region of interest" description="Disordered" evidence="1">
    <location>
        <begin position="1"/>
        <end position="54"/>
    </location>
</feature>
<sequence>MNTPPPERSKPISSSPSLNTYEAPHTRPRRHTVARPESALGLLSGPAADDDEDQQETFDRISDILSTLIQEANEAVHGIESERARLIKSNNSIVPSKLPRPKRTRTPSFHARDLPEYSIPISPISPAPSPIPGTFSKRHSRSMSARPLSCPALAVRRSATPRLSKRISSPLIQQQDPLAESFKRLDSSMALVDSLSRDLASPVTQQPQSSLPLDPRFSGLLLLPLLHIPHALISMAFDSLPSQRHSSPTSLTSMLTWAFFFVLANLMVDRLVVSTAAPILWLSVRTRRLSLPGSFQPSTFPSILPPTSTSTSTSISASASRSRSLAAPSTSSFISSSSTTTNISSDCHCDTERTRKRRMSRRPSHTISTKTHKKTYSVQGPLPSPIETHVAIRRTTPQTSWSVSTEPKPRITRRCSF</sequence>
<accession>A0A167Q730</accession>
<reference evidence="3" key="1">
    <citation type="submission" date="2015-06" db="EMBL/GenBank/DDBJ databases">
        <title>Expansion of signal transduction pathways in fungi by whole-genome duplication.</title>
        <authorList>
            <consortium name="DOE Joint Genome Institute"/>
            <person name="Corrochano L.M."/>
            <person name="Kuo A."/>
            <person name="Marcet-Houben M."/>
            <person name="Polaino S."/>
            <person name="Salamov A."/>
            <person name="Villalobos J.M."/>
            <person name="Alvarez M.I."/>
            <person name="Avalos J."/>
            <person name="Benito E.P."/>
            <person name="Benoit I."/>
            <person name="Burger G."/>
            <person name="Camino L.P."/>
            <person name="Canovas D."/>
            <person name="Cerda-Olmedo E."/>
            <person name="Cheng J.-F."/>
            <person name="Dominguez A."/>
            <person name="Elias M."/>
            <person name="Eslava A.P."/>
            <person name="Glaser F."/>
            <person name="Grimwood J."/>
            <person name="Gutierrez G."/>
            <person name="Heitman J."/>
            <person name="Henrissat B."/>
            <person name="Iturriaga E.A."/>
            <person name="Lang B.F."/>
            <person name="Lavin J.L."/>
            <person name="Lee S."/>
            <person name="Li W."/>
            <person name="Lindquist E."/>
            <person name="Lopez-Garcia S."/>
            <person name="Luque E.M."/>
            <person name="Marcos A.T."/>
            <person name="Martin J."/>
            <person name="McCluskey K."/>
            <person name="Medina H.R."/>
            <person name="Miralles-Duran A."/>
            <person name="Miyazaki A."/>
            <person name="Munoz-Torres E."/>
            <person name="Oguiza J.A."/>
            <person name="Ohm R."/>
            <person name="Olmedo M."/>
            <person name="Orejas M."/>
            <person name="Ortiz-Castellanos L."/>
            <person name="Pisabarro A.G."/>
            <person name="Rodriguez-Romero J."/>
            <person name="Ruiz-Herrera J."/>
            <person name="Ruiz-Vazquez R."/>
            <person name="Sanz C."/>
            <person name="Schackwitz W."/>
            <person name="Schmutz J."/>
            <person name="Shahriari M."/>
            <person name="Shelest E."/>
            <person name="Silva-Franco F."/>
            <person name="Soanes D."/>
            <person name="Syed K."/>
            <person name="Tagua V.G."/>
            <person name="Talbot N.J."/>
            <person name="Thon M."/>
            <person name="De vries R.P."/>
            <person name="Wiebenga A."/>
            <person name="Yadav J.S."/>
            <person name="Braun E.L."/>
            <person name="Baker S."/>
            <person name="Garre V."/>
            <person name="Horwitz B."/>
            <person name="Torres-Martinez S."/>
            <person name="Idnurm A."/>
            <person name="Herrera-Estrella A."/>
            <person name="Gabaldon T."/>
            <person name="Grigoriev I.V."/>
        </authorList>
    </citation>
    <scope>NUCLEOTIDE SEQUENCE [LARGE SCALE GENOMIC DNA]</scope>
    <source>
        <strain evidence="3">NRRL 1555(-)</strain>
    </source>
</reference>
<evidence type="ECO:0000256" key="1">
    <source>
        <dbReference type="SAM" id="MobiDB-lite"/>
    </source>
</evidence>
<feature type="region of interest" description="Disordered" evidence="1">
    <location>
        <begin position="329"/>
        <end position="417"/>
    </location>
</feature>
<dbReference type="AlphaFoldDB" id="A0A167Q730"/>
<proteinExistence type="predicted"/>
<dbReference type="InParanoid" id="A0A167Q730"/>
<dbReference type="VEuPathDB" id="FungiDB:PHYBLDRAFT_162263"/>
<dbReference type="GeneID" id="28995500"/>
<dbReference type="EMBL" id="KV440972">
    <property type="protein sequence ID" value="OAD79188.1"/>
    <property type="molecule type" value="Genomic_DNA"/>
</dbReference>
<feature type="compositionally biased region" description="Low complexity" evidence="1">
    <location>
        <begin position="329"/>
        <end position="345"/>
    </location>
</feature>
<name>A0A167Q730_PHYB8</name>
<feature type="compositionally biased region" description="Polar residues" evidence="1">
    <location>
        <begin position="11"/>
        <end position="20"/>
    </location>
</feature>
<organism evidence="2 3">
    <name type="scientific">Phycomyces blakesleeanus (strain ATCC 8743b / DSM 1359 / FGSC 10004 / NBRC 33097 / NRRL 1555)</name>
    <dbReference type="NCBI Taxonomy" id="763407"/>
    <lineage>
        <taxon>Eukaryota</taxon>
        <taxon>Fungi</taxon>
        <taxon>Fungi incertae sedis</taxon>
        <taxon>Mucoromycota</taxon>
        <taxon>Mucoromycotina</taxon>
        <taxon>Mucoromycetes</taxon>
        <taxon>Mucorales</taxon>
        <taxon>Phycomycetaceae</taxon>
        <taxon>Phycomyces</taxon>
    </lineage>
</organism>
<dbReference type="OrthoDB" id="2287922at2759"/>
<dbReference type="RefSeq" id="XP_018297228.1">
    <property type="nucleotide sequence ID" value="XM_018434594.1"/>
</dbReference>
<gene>
    <name evidence="2" type="ORF">PHYBLDRAFT_162263</name>
</gene>
<feature type="region of interest" description="Disordered" evidence="1">
    <location>
        <begin position="302"/>
        <end position="321"/>
    </location>
</feature>
<dbReference type="Proteomes" id="UP000077315">
    <property type="component" value="Unassembled WGS sequence"/>
</dbReference>
<feature type="compositionally biased region" description="Polar residues" evidence="1">
    <location>
        <begin position="395"/>
        <end position="405"/>
    </location>
</feature>
<protein>
    <submittedName>
        <fullName evidence="2">Uncharacterized protein</fullName>
    </submittedName>
</protein>
<keyword evidence="3" id="KW-1185">Reference proteome</keyword>